<gene>
    <name evidence="3" type="ORF">Prum_102190</name>
</gene>
<evidence type="ECO:0000259" key="2">
    <source>
        <dbReference type="Pfam" id="PF02720"/>
    </source>
</evidence>
<feature type="compositionally biased region" description="Basic and acidic residues" evidence="1">
    <location>
        <begin position="406"/>
        <end position="416"/>
    </location>
</feature>
<feature type="domain" description="DUF222" evidence="2">
    <location>
        <begin position="57"/>
        <end position="354"/>
    </location>
</feature>
<evidence type="ECO:0000256" key="1">
    <source>
        <dbReference type="SAM" id="MobiDB-lite"/>
    </source>
</evidence>
<organism evidence="3 4">
    <name type="scientific">Phytohabitans rumicis</name>
    <dbReference type="NCBI Taxonomy" id="1076125"/>
    <lineage>
        <taxon>Bacteria</taxon>
        <taxon>Bacillati</taxon>
        <taxon>Actinomycetota</taxon>
        <taxon>Actinomycetes</taxon>
        <taxon>Micromonosporales</taxon>
        <taxon>Micromonosporaceae</taxon>
    </lineage>
</organism>
<dbReference type="InterPro" id="IPR003615">
    <property type="entry name" value="HNH_nuc"/>
</dbReference>
<comment type="caution">
    <text evidence="3">The sequence shown here is derived from an EMBL/GenBank/DDBJ whole genome shotgun (WGS) entry which is preliminary data.</text>
</comment>
<name>A0A6V8LR28_9ACTN</name>
<reference evidence="3 4" key="1">
    <citation type="submission" date="2020-03" db="EMBL/GenBank/DDBJ databases">
        <title>Whole genome shotgun sequence of Phytohabitans rumicis NBRC 108638.</title>
        <authorList>
            <person name="Komaki H."/>
            <person name="Tamura T."/>
        </authorList>
    </citation>
    <scope>NUCLEOTIDE SEQUENCE [LARGE SCALE GENOMIC DNA]</scope>
    <source>
        <strain evidence="3 4">NBRC 108638</strain>
    </source>
</reference>
<dbReference type="InterPro" id="IPR003870">
    <property type="entry name" value="DUF222"/>
</dbReference>
<proteinExistence type="predicted"/>
<evidence type="ECO:0000313" key="4">
    <source>
        <dbReference type="Proteomes" id="UP000482960"/>
    </source>
</evidence>
<dbReference type="CDD" id="cd00085">
    <property type="entry name" value="HNHc"/>
    <property type="match status" value="1"/>
</dbReference>
<reference evidence="3 4" key="2">
    <citation type="submission" date="2020-03" db="EMBL/GenBank/DDBJ databases">
        <authorList>
            <person name="Ichikawa N."/>
            <person name="Kimura A."/>
            <person name="Kitahashi Y."/>
            <person name="Uohara A."/>
        </authorList>
    </citation>
    <scope>NUCLEOTIDE SEQUENCE [LARGE SCALE GENOMIC DNA]</scope>
    <source>
        <strain evidence="3 4">NBRC 108638</strain>
    </source>
</reference>
<evidence type="ECO:0000313" key="3">
    <source>
        <dbReference type="EMBL" id="GFJ96577.1"/>
    </source>
</evidence>
<dbReference type="Proteomes" id="UP000482960">
    <property type="component" value="Unassembled WGS sequence"/>
</dbReference>
<dbReference type="AlphaFoldDB" id="A0A6V8LR28"/>
<dbReference type="EMBL" id="BLPG01000002">
    <property type="protein sequence ID" value="GFJ96577.1"/>
    <property type="molecule type" value="Genomic_DNA"/>
</dbReference>
<protein>
    <recommendedName>
        <fullName evidence="2">DUF222 domain-containing protein</fullName>
    </recommendedName>
</protein>
<dbReference type="Pfam" id="PF02720">
    <property type="entry name" value="DUF222"/>
    <property type="match status" value="1"/>
</dbReference>
<accession>A0A6V8LR28</accession>
<feature type="region of interest" description="Disordered" evidence="1">
    <location>
        <begin position="394"/>
        <end position="496"/>
    </location>
</feature>
<sequence>MDIRNSGPIPSDGAVIFARLYDNGWVMPDVLTQLKATADASVSTPTWSLRDEDLVECLDAVHAITQAVAALQSRLVREIDSRGLAITQHASSTKAWLREHLRISPHAAKRMLELAQALDARPVLAKAVADGLVNTEQAQIIAAAIQQLPADVVGKAEKAMISRAAEFEPNTLRRYGEGILAYVAPELAEAADAEALERMEARARQTRAFHLTRHGDGRVRLTGWLDEDGAATVNAALDPLCAPRHDVDVRTPAQRRADALVEICDLAMRTEDLPESGGERPHVVVTVSFDVLRLALGVGTLDTGERLSPEQVRRLACDAKIIPAVLGGDGQILDLGRTRRLISGPLRRALELRDKGCAFPGCDRPPRWCYGHHIRSWADGGPTTFGQQRHVVRLPPSADPSWTLDGPDRRGRDARVHPARVRGPGAPATPQHLPPSRVRAGRAERTASPSMDITTWLGVEGSGTPHLLDRPRRRPASYRGHPDPSGILGRCPHLIR</sequence>
<keyword evidence="4" id="KW-1185">Reference proteome</keyword>